<dbReference type="GO" id="GO:0015937">
    <property type="term" value="P:coenzyme A biosynthetic process"/>
    <property type="evidence" value="ECO:0007669"/>
    <property type="project" value="InterPro"/>
</dbReference>
<dbReference type="Pfam" id="PF04127">
    <property type="entry name" value="DFP"/>
    <property type="match status" value="1"/>
</dbReference>
<dbReference type="GO" id="GO:0010181">
    <property type="term" value="F:FMN binding"/>
    <property type="evidence" value="ECO:0007669"/>
    <property type="project" value="InterPro"/>
</dbReference>
<accession>A0A381Q3T5</accession>
<dbReference type="Pfam" id="PF02441">
    <property type="entry name" value="Flavoprotein"/>
    <property type="match status" value="1"/>
</dbReference>
<gene>
    <name evidence="5" type="ORF">METZ01_LOCUS26836</name>
</gene>
<dbReference type="Gene3D" id="3.40.50.10300">
    <property type="entry name" value="CoaB-like"/>
    <property type="match status" value="1"/>
</dbReference>
<feature type="domain" description="Flavoprotein" evidence="3">
    <location>
        <begin position="30"/>
        <end position="176"/>
    </location>
</feature>
<dbReference type="InterPro" id="IPR005252">
    <property type="entry name" value="CoaBC"/>
</dbReference>
<evidence type="ECO:0000313" key="5">
    <source>
        <dbReference type="EMBL" id="SUZ73982.1"/>
    </source>
</evidence>
<evidence type="ECO:0008006" key="6">
    <source>
        <dbReference type="Google" id="ProtNLM"/>
    </source>
</evidence>
<evidence type="ECO:0000259" key="4">
    <source>
        <dbReference type="Pfam" id="PF04127"/>
    </source>
</evidence>
<name>A0A381Q3T5_9ZZZZ</name>
<evidence type="ECO:0000256" key="1">
    <source>
        <dbReference type="ARBA" id="ARBA00022793"/>
    </source>
</evidence>
<dbReference type="GO" id="GO:0004632">
    <property type="term" value="F:phosphopantothenate--cysteine ligase activity"/>
    <property type="evidence" value="ECO:0007669"/>
    <property type="project" value="InterPro"/>
</dbReference>
<dbReference type="Gene3D" id="3.40.50.1950">
    <property type="entry name" value="Flavin prenyltransferase-like"/>
    <property type="match status" value="1"/>
</dbReference>
<dbReference type="PANTHER" id="PTHR14359">
    <property type="entry name" value="HOMO-OLIGOMERIC FLAVIN CONTAINING CYS DECARBOXYLASE FAMILY"/>
    <property type="match status" value="1"/>
</dbReference>
<protein>
    <recommendedName>
        <fullName evidence="6">Flavoprotein domain-containing protein</fullName>
    </recommendedName>
</protein>
<dbReference type="InterPro" id="IPR007085">
    <property type="entry name" value="DNA/pantothenate-metab_flavo_C"/>
</dbReference>
<proteinExistence type="predicted"/>
<dbReference type="PANTHER" id="PTHR14359:SF6">
    <property type="entry name" value="PHOSPHOPANTOTHENOYLCYSTEINE DECARBOXYLASE"/>
    <property type="match status" value="1"/>
</dbReference>
<evidence type="ECO:0000259" key="3">
    <source>
        <dbReference type="Pfam" id="PF02441"/>
    </source>
</evidence>
<organism evidence="5">
    <name type="scientific">marine metagenome</name>
    <dbReference type="NCBI Taxonomy" id="408172"/>
    <lineage>
        <taxon>unclassified sequences</taxon>
        <taxon>metagenomes</taxon>
        <taxon>ecological metagenomes</taxon>
    </lineage>
</organism>
<evidence type="ECO:0000256" key="2">
    <source>
        <dbReference type="ARBA" id="ARBA00023239"/>
    </source>
</evidence>
<dbReference type="NCBIfam" id="TIGR00521">
    <property type="entry name" value="coaBC_dfp"/>
    <property type="match status" value="1"/>
</dbReference>
<dbReference type="EMBL" id="UINC01001196">
    <property type="protein sequence ID" value="SUZ73982.1"/>
    <property type="molecule type" value="Genomic_DNA"/>
</dbReference>
<dbReference type="SUPFAM" id="SSF52507">
    <property type="entry name" value="Homo-oligomeric flavin-containing Cys decarboxylases, HFCD"/>
    <property type="match status" value="1"/>
</dbReference>
<dbReference type="InterPro" id="IPR003382">
    <property type="entry name" value="Flavoprotein"/>
</dbReference>
<sequence length="417" mass="45725">MSLNWNLQPPPPSELADREIRLTGSHLSGKRVALLITGSIAAYRMPDLIRDFRREGADVVVYVTEGGLRYVAKEALEWCSQNPVIDHFTADAEHLSDSSPFDVFVVAPASYNTLNKAALGVADSVVSAAIAAALGRMERQGVPILFAPTMHGAMHNSILTRSLKTLQEMGATMIPPLQTHGKNNLSSLDLIVAATIRSLNQSPLSGKSLLITGGPTPVPVDNIRRITSRFTGALSIQIAREAWLRGVKVELILGKGSQPAPEYLNAKKAATYTDYKNIVHESLTKTAVDWGIFTAAVADFQPETFIEGKISSKVKHLNLKLLPTVKLIDEVRKKFPALKMITFKYEENISHDELLAIAQKRFSKKGGSQLIVANRREEFKPDGTQVAWLLDPEQEPQMYVGKEAIANAILDRIETGL</sequence>
<dbReference type="InterPro" id="IPR036551">
    <property type="entry name" value="Flavin_trans-like"/>
</dbReference>
<keyword evidence="1" id="KW-0210">Decarboxylase</keyword>
<dbReference type="InterPro" id="IPR035929">
    <property type="entry name" value="CoaB-like_sf"/>
</dbReference>
<dbReference type="GO" id="GO:0015941">
    <property type="term" value="P:pantothenate catabolic process"/>
    <property type="evidence" value="ECO:0007669"/>
    <property type="project" value="InterPro"/>
</dbReference>
<dbReference type="GO" id="GO:0071513">
    <property type="term" value="C:phosphopantothenoylcysteine decarboxylase complex"/>
    <property type="evidence" value="ECO:0007669"/>
    <property type="project" value="TreeGrafter"/>
</dbReference>
<dbReference type="GO" id="GO:0004633">
    <property type="term" value="F:phosphopantothenoylcysteine decarboxylase activity"/>
    <property type="evidence" value="ECO:0007669"/>
    <property type="project" value="InterPro"/>
</dbReference>
<reference evidence="5" key="1">
    <citation type="submission" date="2018-05" db="EMBL/GenBank/DDBJ databases">
        <authorList>
            <person name="Lanie J.A."/>
            <person name="Ng W.-L."/>
            <person name="Kazmierczak K.M."/>
            <person name="Andrzejewski T.M."/>
            <person name="Davidsen T.M."/>
            <person name="Wayne K.J."/>
            <person name="Tettelin H."/>
            <person name="Glass J.I."/>
            <person name="Rusch D."/>
            <person name="Podicherti R."/>
            <person name="Tsui H.-C.T."/>
            <person name="Winkler M.E."/>
        </authorList>
    </citation>
    <scope>NUCLEOTIDE SEQUENCE</scope>
</reference>
<keyword evidence="2" id="KW-0456">Lyase</keyword>
<dbReference type="AlphaFoldDB" id="A0A381Q3T5"/>
<dbReference type="SUPFAM" id="SSF102645">
    <property type="entry name" value="CoaB-like"/>
    <property type="match status" value="1"/>
</dbReference>
<feature type="domain" description="DNA/pantothenate metabolism flavoprotein C-terminal" evidence="4">
    <location>
        <begin position="204"/>
        <end position="414"/>
    </location>
</feature>